<proteinExistence type="predicted"/>
<evidence type="ECO:0000259" key="1">
    <source>
        <dbReference type="Pfam" id="PF13439"/>
    </source>
</evidence>
<name>A0A7G9YLE2_9EURY</name>
<organism evidence="2">
    <name type="scientific">Candidatus Methanogaster sp. ANME-2c ERB4</name>
    <dbReference type="NCBI Taxonomy" id="2759911"/>
    <lineage>
        <taxon>Archaea</taxon>
        <taxon>Methanobacteriati</taxon>
        <taxon>Methanobacteriota</taxon>
        <taxon>Stenosarchaea group</taxon>
        <taxon>Methanomicrobia</taxon>
        <taxon>Methanosarcinales</taxon>
        <taxon>ANME-2 cluster</taxon>
        <taxon>Candidatus Methanogasteraceae</taxon>
        <taxon>Candidatus Methanogaster</taxon>
    </lineage>
</organism>
<accession>A0A7G9YLE2</accession>
<protein>
    <recommendedName>
        <fullName evidence="1">Glycosyltransferase subfamily 4-like N-terminal domain-containing protein</fullName>
    </recommendedName>
</protein>
<dbReference type="Gene3D" id="3.40.50.2000">
    <property type="entry name" value="Glycogen Phosphorylase B"/>
    <property type="match status" value="2"/>
</dbReference>
<sequence length="413" mass="47779">MDKHILLIAFKYPPYAGVGGFRWSKLSRYLAEMGYKIHVVTVNWKASGGDTFLEEVQHSNITIHRIPSFYCHNFKYSRYKSSFTGRLKRVFRYGFLKVVDIIWYEDEAQFWGQHLLPFCKQLIKDNSITNVIATGHPFMANYWAARLKADIPEINLIQDFRDEWNDNPIRSFPLGQMAKKSLQHEIFALNNCDVVFAVSDGLMDLLSKKINTNIRKAVIPNGFDTHIYNKDATKRDFTFVYAGSLYAGREEPLEVFLKAVDAIEKTIPELKIKFYGSSPPNLKHKYAKLFNDGIVSAHPPVSPDQIHRFMHESFACLLFNARIYPFARSTKIYEYASLNRPTLCINYGGEIDALIKKHKLGISVNGDNVGQIKEEILKLYDIWQQDPGYEISPEGLKIYHYKNIAKEVEKYFK</sequence>
<dbReference type="Pfam" id="PF13439">
    <property type="entry name" value="Glyco_transf_4"/>
    <property type="match status" value="1"/>
</dbReference>
<evidence type="ECO:0000313" key="2">
    <source>
        <dbReference type="EMBL" id="QNO48826.1"/>
    </source>
</evidence>
<dbReference type="EMBL" id="MT631362">
    <property type="protein sequence ID" value="QNO48826.1"/>
    <property type="molecule type" value="Genomic_DNA"/>
</dbReference>
<dbReference type="SUPFAM" id="SSF53756">
    <property type="entry name" value="UDP-Glycosyltransferase/glycogen phosphorylase"/>
    <property type="match status" value="1"/>
</dbReference>
<feature type="domain" description="Glycosyltransferase subfamily 4-like N-terminal" evidence="1">
    <location>
        <begin position="26"/>
        <end position="225"/>
    </location>
</feature>
<gene>
    <name evidence="2" type="ORF">IMBEDNDK_00036</name>
</gene>
<dbReference type="AlphaFoldDB" id="A0A7G9YLE2"/>
<dbReference type="Pfam" id="PF13692">
    <property type="entry name" value="Glyco_trans_1_4"/>
    <property type="match status" value="1"/>
</dbReference>
<reference evidence="2" key="1">
    <citation type="submission" date="2020-06" db="EMBL/GenBank/DDBJ databases">
        <title>Unique genomic features of the anaerobic methanotrophic archaea.</title>
        <authorList>
            <person name="Chadwick G.L."/>
            <person name="Skennerton C.T."/>
            <person name="Laso-Perez R."/>
            <person name="Leu A.O."/>
            <person name="Speth D.R."/>
            <person name="Yu H."/>
            <person name="Morgan-Lang C."/>
            <person name="Hatzenpichler R."/>
            <person name="Goudeau D."/>
            <person name="Malmstrom R."/>
            <person name="Brazelton W.J."/>
            <person name="Woyke T."/>
            <person name="Hallam S.J."/>
            <person name="Tyson G.W."/>
            <person name="Wegener G."/>
            <person name="Boetius A."/>
            <person name="Orphan V."/>
        </authorList>
    </citation>
    <scope>NUCLEOTIDE SEQUENCE</scope>
</reference>
<dbReference type="InterPro" id="IPR028098">
    <property type="entry name" value="Glyco_trans_4-like_N"/>
</dbReference>